<evidence type="ECO:0000256" key="2">
    <source>
        <dbReference type="SAM" id="Phobius"/>
    </source>
</evidence>
<feature type="transmembrane region" description="Helical" evidence="2">
    <location>
        <begin position="27"/>
        <end position="60"/>
    </location>
</feature>
<keyword evidence="2" id="KW-0812">Transmembrane</keyword>
<accession>A0A368NC50</accession>
<organism evidence="3 4">
    <name type="scientific">Haloplanus salinus</name>
    <dbReference type="NCBI Taxonomy" id="1126245"/>
    <lineage>
        <taxon>Archaea</taxon>
        <taxon>Methanobacteriati</taxon>
        <taxon>Methanobacteriota</taxon>
        <taxon>Stenosarchaea group</taxon>
        <taxon>Halobacteria</taxon>
        <taxon>Halobacteriales</taxon>
        <taxon>Haloferacaceae</taxon>
        <taxon>Haloplanus</taxon>
    </lineage>
</organism>
<protein>
    <submittedName>
        <fullName evidence="3">Uncharacterized protein</fullName>
    </submittedName>
</protein>
<reference evidence="3 4" key="1">
    <citation type="submission" date="2018-07" db="EMBL/GenBank/DDBJ databases">
        <title>Genome sequences of Haloplanus salinus JCM 18368T.</title>
        <authorList>
            <person name="Kim Y.B."/>
            <person name="Roh S.W."/>
        </authorList>
    </citation>
    <scope>NUCLEOTIDE SEQUENCE [LARGE SCALE GENOMIC DNA]</scope>
    <source>
        <strain evidence="3 4">JCM 18368</strain>
    </source>
</reference>
<name>A0A368NC50_9EURY</name>
<keyword evidence="4" id="KW-1185">Reference proteome</keyword>
<dbReference type="EMBL" id="QPHM01000001">
    <property type="protein sequence ID" value="RCU47175.1"/>
    <property type="molecule type" value="Genomic_DNA"/>
</dbReference>
<gene>
    <name evidence="3" type="ORF">DU504_07610</name>
</gene>
<keyword evidence="2" id="KW-1133">Transmembrane helix</keyword>
<evidence type="ECO:0000313" key="3">
    <source>
        <dbReference type="EMBL" id="RCU47175.1"/>
    </source>
</evidence>
<evidence type="ECO:0000256" key="1">
    <source>
        <dbReference type="SAM" id="MobiDB-lite"/>
    </source>
</evidence>
<proteinExistence type="predicted"/>
<dbReference type="Proteomes" id="UP000252189">
    <property type="component" value="Unassembled WGS sequence"/>
</dbReference>
<dbReference type="RefSeq" id="WP_114448723.1">
    <property type="nucleotide sequence ID" value="NZ_QPHM01000001.1"/>
</dbReference>
<comment type="caution">
    <text evidence="3">The sequence shown here is derived from an EMBL/GenBank/DDBJ whole genome shotgun (WGS) entry which is preliminary data.</text>
</comment>
<keyword evidence="2" id="KW-0472">Membrane</keyword>
<sequence>MAAVDDLNQWGTTADGGGEGPRVTLGAVMLTTAAVVALAATFFGPTVAATAAVVMLPVLLVSALRAPLHDCSVYGSLARRR</sequence>
<evidence type="ECO:0000313" key="4">
    <source>
        <dbReference type="Proteomes" id="UP000252189"/>
    </source>
</evidence>
<dbReference type="AlphaFoldDB" id="A0A368NC50"/>
<feature type="region of interest" description="Disordered" evidence="1">
    <location>
        <begin position="1"/>
        <end position="20"/>
    </location>
</feature>